<keyword evidence="4" id="KW-1185">Reference proteome</keyword>
<dbReference type="Pfam" id="PF00144">
    <property type="entry name" value="Beta-lactamase"/>
    <property type="match status" value="1"/>
</dbReference>
<dbReference type="RefSeq" id="WP_035071927.1">
    <property type="nucleotide sequence ID" value="NZ_JMIH01000014.1"/>
</dbReference>
<dbReference type="OrthoDB" id="1185352at2"/>
<dbReference type="SUPFAM" id="SSF56601">
    <property type="entry name" value="beta-lactamase/transpeptidase-like"/>
    <property type="match status" value="1"/>
</dbReference>
<evidence type="ECO:0000256" key="1">
    <source>
        <dbReference type="SAM" id="SignalP"/>
    </source>
</evidence>
<sequence length="366" mass="41031">MKTHITSDIILFLILVAFSSCRGQATENEGHSFEWEFESPEASNVNKILLNELAQNIQDSILYGVDGVIMVRDSKIVFEEYFNGFTADSLHNVASVGKSITSALVGIAIEKGFIQSKHEPVLSFFKEDYDIQNLNSEKEGIQIHHLLTMTAGWDCDDWDEGSIGNTMHFPDVPDDFAFTLNLPMIKPNGQNFSYCSGGANLLGEIIRRKSQISLQDFGDEYLFNKIGVLENEWFVTPISTPYEFSGGGNILKPRDLARFGLLYLNNGVWQGEQIISKDWISESTSKQIATTEDGDYGYFWWIKDYNYQDKTVRGFEASGNGGNKIVVIPNLNVVIILTGSAYGSEYVEGEQAKKIIEEFVLASIRE</sequence>
<feature type="chain" id="PRO_5001695742" description="Beta-lactamase-related domain-containing protein" evidence="1">
    <location>
        <begin position="26"/>
        <end position="366"/>
    </location>
</feature>
<dbReference type="InterPro" id="IPR050789">
    <property type="entry name" value="Diverse_Enzym_Activities"/>
</dbReference>
<dbReference type="PANTHER" id="PTHR43283">
    <property type="entry name" value="BETA-LACTAMASE-RELATED"/>
    <property type="match status" value="1"/>
</dbReference>
<keyword evidence="1" id="KW-0732">Signal</keyword>
<dbReference type="PROSITE" id="PS51257">
    <property type="entry name" value="PROKAR_LIPOPROTEIN"/>
    <property type="match status" value="1"/>
</dbReference>
<reference evidence="3 4" key="1">
    <citation type="submission" date="2014-04" db="EMBL/GenBank/DDBJ databases">
        <title>Characterization and application of a salt tolerant electro-active bacterium.</title>
        <authorList>
            <person name="Yang L."/>
            <person name="Wei S."/>
            <person name="Tay Q.X.M."/>
        </authorList>
    </citation>
    <scope>NUCLEOTIDE SEQUENCE [LARGE SCALE GENOMIC DNA]</scope>
    <source>
        <strain evidence="3 4">LY1</strain>
    </source>
</reference>
<comment type="caution">
    <text evidence="3">The sequence shown here is derived from an EMBL/GenBank/DDBJ whole genome shotgun (WGS) entry which is preliminary data.</text>
</comment>
<dbReference type="Gene3D" id="3.40.710.10">
    <property type="entry name" value="DD-peptidase/beta-lactamase superfamily"/>
    <property type="match status" value="1"/>
</dbReference>
<dbReference type="STRING" id="1048983.EL17_06040"/>
<dbReference type="PANTHER" id="PTHR43283:SF7">
    <property type="entry name" value="BETA-LACTAMASE-RELATED DOMAIN-CONTAINING PROTEIN"/>
    <property type="match status" value="1"/>
</dbReference>
<feature type="signal peptide" evidence="1">
    <location>
        <begin position="1"/>
        <end position="25"/>
    </location>
</feature>
<evidence type="ECO:0000259" key="2">
    <source>
        <dbReference type="Pfam" id="PF00144"/>
    </source>
</evidence>
<evidence type="ECO:0000313" key="4">
    <source>
        <dbReference type="Proteomes" id="UP000027821"/>
    </source>
</evidence>
<dbReference type="AlphaFoldDB" id="A0A074L236"/>
<evidence type="ECO:0000313" key="3">
    <source>
        <dbReference type="EMBL" id="KEO75219.1"/>
    </source>
</evidence>
<dbReference type="InterPro" id="IPR001466">
    <property type="entry name" value="Beta-lactam-related"/>
</dbReference>
<proteinExistence type="predicted"/>
<feature type="domain" description="Beta-lactamase-related" evidence="2">
    <location>
        <begin position="68"/>
        <end position="338"/>
    </location>
</feature>
<gene>
    <name evidence="3" type="ORF">EL17_06040</name>
</gene>
<dbReference type="InterPro" id="IPR012338">
    <property type="entry name" value="Beta-lactam/transpept-like"/>
</dbReference>
<name>A0A074L236_9BACT</name>
<protein>
    <recommendedName>
        <fullName evidence="2">Beta-lactamase-related domain-containing protein</fullName>
    </recommendedName>
</protein>
<organism evidence="3 4">
    <name type="scientific">Anditalea andensis</name>
    <dbReference type="NCBI Taxonomy" id="1048983"/>
    <lineage>
        <taxon>Bacteria</taxon>
        <taxon>Pseudomonadati</taxon>
        <taxon>Bacteroidota</taxon>
        <taxon>Cytophagia</taxon>
        <taxon>Cytophagales</taxon>
        <taxon>Cytophagaceae</taxon>
        <taxon>Anditalea</taxon>
    </lineage>
</organism>
<dbReference type="EMBL" id="JMIH01000014">
    <property type="protein sequence ID" value="KEO75219.1"/>
    <property type="molecule type" value="Genomic_DNA"/>
</dbReference>
<dbReference type="eggNOG" id="COG1680">
    <property type="taxonomic scope" value="Bacteria"/>
</dbReference>
<accession>A0A074L236</accession>
<dbReference type="Proteomes" id="UP000027821">
    <property type="component" value="Unassembled WGS sequence"/>
</dbReference>